<dbReference type="RefSeq" id="WP_092450775.1">
    <property type="nucleotide sequence ID" value="NZ_FOJI01000002.1"/>
</dbReference>
<evidence type="ECO:0008006" key="5">
    <source>
        <dbReference type="Google" id="ProtNLM"/>
    </source>
</evidence>
<proteinExistence type="predicted"/>
<evidence type="ECO:0000256" key="1">
    <source>
        <dbReference type="SAM" id="Coils"/>
    </source>
</evidence>
<dbReference type="STRING" id="99656.SAMN05421659_102306"/>
<evidence type="ECO:0000313" key="3">
    <source>
        <dbReference type="EMBL" id="SEV94725.1"/>
    </source>
</evidence>
<dbReference type="OrthoDB" id="1766808at2"/>
<reference evidence="3 4" key="1">
    <citation type="submission" date="2016-10" db="EMBL/GenBank/DDBJ databases">
        <authorList>
            <person name="de Groot N.N."/>
        </authorList>
    </citation>
    <scope>NUCLEOTIDE SEQUENCE [LARGE SCALE GENOMIC DNA]</scope>
    <source>
        <strain evidence="3 4">DSM 9179</strain>
    </source>
</reference>
<keyword evidence="1" id="KW-0175">Coiled coil</keyword>
<gene>
    <name evidence="3" type="ORF">SAMN05421659_102306</name>
</gene>
<keyword evidence="2" id="KW-0812">Transmembrane</keyword>
<feature type="coiled-coil region" evidence="1">
    <location>
        <begin position="96"/>
        <end position="123"/>
    </location>
</feature>
<organism evidence="3 4">
    <name type="scientific">[Clostridium] fimetarium</name>
    <dbReference type="NCBI Taxonomy" id="99656"/>
    <lineage>
        <taxon>Bacteria</taxon>
        <taxon>Bacillati</taxon>
        <taxon>Bacillota</taxon>
        <taxon>Clostridia</taxon>
        <taxon>Lachnospirales</taxon>
        <taxon>Lachnospiraceae</taxon>
    </lineage>
</organism>
<name>A0A1I0N1N2_9FIRM</name>
<feature type="transmembrane region" description="Helical" evidence="2">
    <location>
        <begin position="30"/>
        <end position="51"/>
    </location>
</feature>
<sequence length="259" mass="28978">MAKKKSKEELDVDNLENDELDEDEKKGGKIPAILIATFIIAIWLVIFGLLIKMDVGGFGSTVLRPLLKNVPIINQILPAASDQEVAVESGTKYKNLTEALAKIKELEQELNTYENSSTNSADKIAELTAEVSRLKTFEDSQANFEALKKKFDDEVVFNAKAPDITQYKTWYESIDSANAATIYQQVLEKINYTQQVKDWAEAYSKMEPKNAAAILQEMTGDMNLVSAILLNMKTPQRALILAQMDTVFAAKITKIMYPE</sequence>
<dbReference type="EMBL" id="FOJI01000002">
    <property type="protein sequence ID" value="SEV94725.1"/>
    <property type="molecule type" value="Genomic_DNA"/>
</dbReference>
<evidence type="ECO:0000313" key="4">
    <source>
        <dbReference type="Proteomes" id="UP000199701"/>
    </source>
</evidence>
<dbReference type="SUPFAM" id="SSF158791">
    <property type="entry name" value="MgtE N-terminal domain-like"/>
    <property type="match status" value="1"/>
</dbReference>
<keyword evidence="2" id="KW-1133">Transmembrane helix</keyword>
<keyword evidence="4" id="KW-1185">Reference proteome</keyword>
<dbReference type="AlphaFoldDB" id="A0A1I0N1N2"/>
<keyword evidence="2" id="KW-0472">Membrane</keyword>
<protein>
    <recommendedName>
        <fullName evidence="5">Flagellar motility protein MotE, a chaperone for MotC folding</fullName>
    </recommendedName>
</protein>
<evidence type="ECO:0000256" key="2">
    <source>
        <dbReference type="SAM" id="Phobius"/>
    </source>
</evidence>
<accession>A0A1I0N1N2</accession>
<dbReference type="Proteomes" id="UP000199701">
    <property type="component" value="Unassembled WGS sequence"/>
</dbReference>